<evidence type="ECO:0000313" key="3">
    <source>
        <dbReference type="Proteomes" id="UP000274391"/>
    </source>
</evidence>
<feature type="transmembrane region" description="Helical" evidence="1">
    <location>
        <begin position="173"/>
        <end position="197"/>
    </location>
</feature>
<protein>
    <submittedName>
        <fullName evidence="2">Uncharacterized protein</fullName>
    </submittedName>
</protein>
<feature type="transmembrane region" description="Helical" evidence="1">
    <location>
        <begin position="121"/>
        <end position="139"/>
    </location>
</feature>
<dbReference type="OrthoDB" id="3626682at2"/>
<sequence>MTTETARSDERTVSRRDALPARLGATVPIVGGIVFVTSYAAELGEAWRWPLTIAIVVLALIALYFLWVRPSSLGPMAPPPNASFAKEQARMGITHTVSVVAMIVGISLLSQLAEANGMGHLRPSIIAALVGLHFFPFAWAFRVRMIAGLAVVVSALGIIGVIVGIVAGAPWAAVFAVIAGFAQVTVVALWAAGKLWLNRG</sequence>
<evidence type="ECO:0000313" key="2">
    <source>
        <dbReference type="EMBL" id="RRJ88254.1"/>
    </source>
</evidence>
<keyword evidence="3" id="KW-1185">Reference proteome</keyword>
<keyword evidence="1" id="KW-0472">Membrane</keyword>
<dbReference type="Proteomes" id="UP000274391">
    <property type="component" value="Unassembled WGS sequence"/>
</dbReference>
<proteinExistence type="predicted"/>
<reference evidence="2 3" key="1">
    <citation type="submission" date="2018-11" db="EMBL/GenBank/DDBJ databases">
        <title>YIM 102482-1 draft genome.</title>
        <authorList>
            <person name="Li G."/>
            <person name="Jiang Y."/>
        </authorList>
    </citation>
    <scope>NUCLEOTIDE SEQUENCE [LARGE SCALE GENOMIC DNA]</scope>
    <source>
        <strain evidence="2 3">YIM 102482-1</strain>
    </source>
</reference>
<keyword evidence="1" id="KW-1133">Transmembrane helix</keyword>
<feature type="transmembrane region" description="Helical" evidence="1">
    <location>
        <begin position="47"/>
        <end position="68"/>
    </location>
</feature>
<keyword evidence="1" id="KW-0812">Transmembrane</keyword>
<feature type="transmembrane region" description="Helical" evidence="1">
    <location>
        <begin position="146"/>
        <end position="167"/>
    </location>
</feature>
<accession>A0A3P3W0E9</accession>
<dbReference type="RefSeq" id="WP_124969356.1">
    <property type="nucleotide sequence ID" value="NZ_RQVS01000002.1"/>
</dbReference>
<feature type="transmembrane region" description="Helical" evidence="1">
    <location>
        <begin position="21"/>
        <end position="41"/>
    </location>
</feature>
<organism evidence="2 3">
    <name type="scientific">Gulosibacter macacae</name>
    <dbReference type="NCBI Taxonomy" id="2488791"/>
    <lineage>
        <taxon>Bacteria</taxon>
        <taxon>Bacillati</taxon>
        <taxon>Actinomycetota</taxon>
        <taxon>Actinomycetes</taxon>
        <taxon>Micrococcales</taxon>
        <taxon>Microbacteriaceae</taxon>
        <taxon>Gulosibacter</taxon>
    </lineage>
</organism>
<gene>
    <name evidence="2" type="ORF">EG850_02080</name>
</gene>
<evidence type="ECO:0000256" key="1">
    <source>
        <dbReference type="SAM" id="Phobius"/>
    </source>
</evidence>
<dbReference type="AlphaFoldDB" id="A0A3P3W0E9"/>
<name>A0A3P3W0E9_9MICO</name>
<feature type="transmembrane region" description="Helical" evidence="1">
    <location>
        <begin position="89"/>
        <end position="109"/>
    </location>
</feature>
<dbReference type="EMBL" id="RQVS01000002">
    <property type="protein sequence ID" value="RRJ88254.1"/>
    <property type="molecule type" value="Genomic_DNA"/>
</dbReference>
<comment type="caution">
    <text evidence="2">The sequence shown here is derived from an EMBL/GenBank/DDBJ whole genome shotgun (WGS) entry which is preliminary data.</text>
</comment>